<evidence type="ECO:0000313" key="4">
    <source>
        <dbReference type="Proteomes" id="UP001156691"/>
    </source>
</evidence>
<gene>
    <name evidence="3" type="ORF">GCM10010862_00100</name>
</gene>
<dbReference type="Proteomes" id="UP001156691">
    <property type="component" value="Unassembled WGS sequence"/>
</dbReference>
<evidence type="ECO:0000256" key="2">
    <source>
        <dbReference type="SAM" id="SignalP"/>
    </source>
</evidence>
<organism evidence="3 4">
    <name type="scientific">Devosia nitrariae</name>
    <dbReference type="NCBI Taxonomy" id="2071872"/>
    <lineage>
        <taxon>Bacteria</taxon>
        <taxon>Pseudomonadati</taxon>
        <taxon>Pseudomonadota</taxon>
        <taxon>Alphaproteobacteria</taxon>
        <taxon>Hyphomicrobiales</taxon>
        <taxon>Devosiaceae</taxon>
        <taxon>Devosia</taxon>
    </lineage>
</organism>
<protein>
    <recommendedName>
        <fullName evidence="5">LTXXQ motif family protein</fullName>
    </recommendedName>
</protein>
<name>A0ABQ5VYE8_9HYPH</name>
<feature type="signal peptide" evidence="2">
    <location>
        <begin position="1"/>
        <end position="28"/>
    </location>
</feature>
<keyword evidence="4" id="KW-1185">Reference proteome</keyword>
<dbReference type="RefSeq" id="WP_284338226.1">
    <property type="nucleotide sequence ID" value="NZ_BSNS01000001.1"/>
</dbReference>
<comment type="caution">
    <text evidence="3">The sequence shown here is derived from an EMBL/GenBank/DDBJ whole genome shotgun (WGS) entry which is preliminary data.</text>
</comment>
<feature type="region of interest" description="Disordered" evidence="1">
    <location>
        <begin position="189"/>
        <end position="217"/>
    </location>
</feature>
<dbReference type="Pfam" id="PF07813">
    <property type="entry name" value="LTXXQ"/>
    <property type="match status" value="1"/>
</dbReference>
<sequence length="217" mass="23426">MKTISKTALVALMTASVGVAALAPAAYAQTVPAQQVEVPQAHGEMAKRFPHGDHDGKFERRMMMMRHMGGLGGHGPHGAGLLNFGSAEALEIAFVRLSYAIDMSDEQRQLFDTLKTDALAAQADFAAATEGLRPDREAEPAELPDMLTMFDNRITLETARLEAMQTVQPAFEAFFNSLTDEQKAELAPRRMHMQRPGIPGGPNAPELPAPDAQSTQG</sequence>
<evidence type="ECO:0008006" key="5">
    <source>
        <dbReference type="Google" id="ProtNLM"/>
    </source>
</evidence>
<evidence type="ECO:0000313" key="3">
    <source>
        <dbReference type="EMBL" id="GLQ52752.1"/>
    </source>
</evidence>
<dbReference type="EMBL" id="BSNS01000001">
    <property type="protein sequence ID" value="GLQ52752.1"/>
    <property type="molecule type" value="Genomic_DNA"/>
</dbReference>
<reference evidence="4" key="1">
    <citation type="journal article" date="2019" name="Int. J. Syst. Evol. Microbiol.">
        <title>The Global Catalogue of Microorganisms (GCM) 10K type strain sequencing project: providing services to taxonomists for standard genome sequencing and annotation.</title>
        <authorList>
            <consortium name="The Broad Institute Genomics Platform"/>
            <consortium name="The Broad Institute Genome Sequencing Center for Infectious Disease"/>
            <person name="Wu L."/>
            <person name="Ma J."/>
        </authorList>
    </citation>
    <scope>NUCLEOTIDE SEQUENCE [LARGE SCALE GENOMIC DNA]</scope>
    <source>
        <strain evidence="4">NBRC 112416</strain>
    </source>
</reference>
<feature type="chain" id="PRO_5045596302" description="LTXXQ motif family protein" evidence="2">
    <location>
        <begin position="29"/>
        <end position="217"/>
    </location>
</feature>
<accession>A0ABQ5VYE8</accession>
<keyword evidence="2" id="KW-0732">Signal</keyword>
<evidence type="ECO:0000256" key="1">
    <source>
        <dbReference type="SAM" id="MobiDB-lite"/>
    </source>
</evidence>
<proteinExistence type="predicted"/>
<dbReference type="InterPro" id="IPR012899">
    <property type="entry name" value="LTXXQ"/>
</dbReference>